<dbReference type="EMBL" id="JARVKM010000001">
    <property type="protein sequence ID" value="KAK9784140.1"/>
    <property type="molecule type" value="Genomic_DNA"/>
</dbReference>
<sequence>QLSGPISSHQGGGGGGRSGGGGDEPTKTDQTTKTDSKTDSTATSTSDLSTKTSVSSSSKSSTTSVTATSQSVLCSVTSGSSSTACVTKAFTTAAECSASGGATTSVSTATSSPTNPICAADTCGSGSCIKKNATRRAVTDTRNSAVRISPRGDPDEGDWVDSDDYSNDYKKMVAGTFVGDAAQYSRRIDQLKTGGRSNDQSNPVGLQDMMGKNGDIGTVFGGDNTGNTNNKVFIIAPRPRVNVVDQDGNGLPDAQRQDAGQRAFQTQVDDIIHQLAFLGDPNPTVLDYSLKVLPRDLMEKYNTGALEFSEVLSLLGDDGREDHRGSVLLEYQPAKEGCNGANGRQASKQLPELFQAPYSLVWEFTGSWFGGSAPETLF</sequence>
<feature type="non-terminal residue" evidence="2">
    <location>
        <position position="1"/>
    </location>
</feature>
<organism evidence="2 3">
    <name type="scientific">Seiridium cardinale</name>
    <dbReference type="NCBI Taxonomy" id="138064"/>
    <lineage>
        <taxon>Eukaryota</taxon>
        <taxon>Fungi</taxon>
        <taxon>Dikarya</taxon>
        <taxon>Ascomycota</taxon>
        <taxon>Pezizomycotina</taxon>
        <taxon>Sordariomycetes</taxon>
        <taxon>Xylariomycetidae</taxon>
        <taxon>Amphisphaeriales</taxon>
        <taxon>Sporocadaceae</taxon>
        <taxon>Seiridium</taxon>
    </lineage>
</organism>
<feature type="region of interest" description="Disordered" evidence="1">
    <location>
        <begin position="140"/>
        <end position="160"/>
    </location>
</feature>
<dbReference type="Proteomes" id="UP001465668">
    <property type="component" value="Unassembled WGS sequence"/>
</dbReference>
<protein>
    <submittedName>
        <fullName evidence="2">Uncharacterized protein</fullName>
    </submittedName>
</protein>
<evidence type="ECO:0000313" key="2">
    <source>
        <dbReference type="EMBL" id="KAK9784140.1"/>
    </source>
</evidence>
<proteinExistence type="predicted"/>
<evidence type="ECO:0000313" key="3">
    <source>
        <dbReference type="Proteomes" id="UP001465668"/>
    </source>
</evidence>
<feature type="compositionally biased region" description="Low complexity" evidence="1">
    <location>
        <begin position="39"/>
        <end position="62"/>
    </location>
</feature>
<name>A0ABR2YA98_9PEZI</name>
<feature type="compositionally biased region" description="Gly residues" evidence="1">
    <location>
        <begin position="10"/>
        <end position="23"/>
    </location>
</feature>
<keyword evidence="3" id="KW-1185">Reference proteome</keyword>
<accession>A0ABR2YA98</accession>
<feature type="region of interest" description="Disordered" evidence="1">
    <location>
        <begin position="1"/>
        <end position="62"/>
    </location>
</feature>
<feature type="compositionally biased region" description="Basic and acidic residues" evidence="1">
    <location>
        <begin position="24"/>
        <end position="38"/>
    </location>
</feature>
<reference evidence="2 3" key="1">
    <citation type="submission" date="2024-02" db="EMBL/GenBank/DDBJ databases">
        <title>First draft genome assembly of two strains of Seiridium cardinale.</title>
        <authorList>
            <person name="Emiliani G."/>
            <person name="Scali E."/>
        </authorList>
    </citation>
    <scope>NUCLEOTIDE SEQUENCE [LARGE SCALE GENOMIC DNA]</scope>
    <source>
        <strain evidence="2 3">BM-138-000479</strain>
    </source>
</reference>
<gene>
    <name evidence="2" type="ORF">SCAR479_00699</name>
</gene>
<evidence type="ECO:0000256" key="1">
    <source>
        <dbReference type="SAM" id="MobiDB-lite"/>
    </source>
</evidence>
<comment type="caution">
    <text evidence="2">The sequence shown here is derived from an EMBL/GenBank/DDBJ whole genome shotgun (WGS) entry which is preliminary data.</text>
</comment>